<reference evidence="1 2" key="1">
    <citation type="journal article" date="2002" name="Genetika">
        <title>Phenogenetic characterization of a group of giant Phi KZ-like bacteriophages of Pseudomonas aeruginosa].</title>
        <authorList>
            <person name="Burkal'tseva M.V."/>
            <person name="Krylov V.N."/>
            <person name="Pleteneva E.A."/>
            <person name="Shaburova O.V."/>
            <person name="Krylov S.V."/>
            <person name="Volckaert G."/>
            <person name="Sykilinda N.N."/>
            <person name="Kurochkina L.P."/>
            <person name="Mesyanzhinov V.V."/>
        </authorList>
    </citation>
    <scope>NUCLEOTIDE SEQUENCE [LARGE SCALE GENOMIC DNA]</scope>
</reference>
<evidence type="ECO:0000313" key="1">
    <source>
        <dbReference type="EMBL" id="CAG27269.1"/>
    </source>
</evidence>
<organism evidence="1 2">
    <name type="scientific">Pseudomonas phage EL</name>
    <dbReference type="NCBI Taxonomy" id="273133"/>
    <lineage>
        <taxon>Viruses</taxon>
        <taxon>Duplodnaviria</taxon>
        <taxon>Heunggongvirae</taxon>
        <taxon>Uroviricota</taxon>
        <taxon>Caudoviricetes</taxon>
        <taxon>Chimalliviridae</taxon>
        <taxon>Elvirus</taxon>
        <taxon>Elvirus EL</taxon>
    </lineage>
</organism>
<dbReference type="OrthoDB" id="8370at10239"/>
<reference evidence="1 2" key="3">
    <citation type="journal article" date="2004" name="Bioinformatics">
        <title>PHIRE, a deterministic approach to reveal regulatory elements in bacteriophage genomes.</title>
        <authorList>
            <person name="Lavigne R."/>
            <person name="Sun W.D."/>
            <person name="Volckaert G."/>
        </authorList>
    </citation>
    <scope>NUCLEOTIDE SEQUENCE [LARGE SCALE GENOMIC DNA]</scope>
</reference>
<name>Q2Z0Q6_9CAUD</name>
<dbReference type="GeneID" id="5176707"/>
<reference evidence="1 2" key="2">
    <citation type="journal article" date="2003" name="Res. Microbiol.">
        <title>Myoviridae bacteriophages of Pseudomonas aeruginosa: a long and complex evolutionary pathway.</title>
        <authorList>
            <person name="Krylov V.N."/>
            <person name="Pleteneva E.A."/>
            <person name="Bourkalsteva M.V."/>
            <person name="Shaburova O.V."/>
            <person name="Volckaert G."/>
            <person name="Sykilinda N.N."/>
            <person name="Kurochkina L.P."/>
            <person name="Mesyanzhinov V.V."/>
        </authorList>
    </citation>
    <scope>NUCLEOTIDE SEQUENCE [LARGE SCALE GENOMIC DNA]</scope>
</reference>
<dbReference type="EMBL" id="AJ697969">
    <property type="protein sequence ID" value="CAG27269.1"/>
    <property type="molecule type" value="Genomic_DNA"/>
</dbReference>
<keyword evidence="2" id="KW-1185">Reference proteome</keyword>
<dbReference type="RefSeq" id="YP_418208.1">
    <property type="nucleotide sequence ID" value="NC_007623.1"/>
</dbReference>
<reference evidence="1 2" key="4">
    <citation type="journal article" date="2005" name="J. Mol. Biol.">
        <title>Genome comparison of Pseudomonas aeruginosa large phages.</title>
        <authorList>
            <person name="Hertveldt K."/>
            <person name="Lavigne R."/>
            <person name="Pleteneva E."/>
            <person name="Sernova N."/>
            <person name="Kurochkina L."/>
            <person name="Korchevskii R."/>
            <person name="Robben J."/>
            <person name="Mesyanzhinov V."/>
            <person name="Krylov V.N."/>
            <person name="Volckaert G."/>
        </authorList>
    </citation>
    <scope>NUCLEOTIDE SEQUENCE</scope>
</reference>
<evidence type="ECO:0000313" key="2">
    <source>
        <dbReference type="Proteomes" id="UP000001239"/>
    </source>
</evidence>
<dbReference type="Proteomes" id="UP000001239">
    <property type="component" value="Segment"/>
</dbReference>
<proteinExistence type="predicted"/>
<sequence length="225" mass="25217">MAGNRKAFEEHVYKAFGPLTKGGGNKKIYEKLFATMDDDAFEDFVQWLEKGNPLAIWASNFVPEEKLNFDNLMRLCKQFGIEVEHQLVIYDEDTGIKSLTAYKAIVGRAEVRKQRQMLSKKFSAAKNDYEIDDLTGQPMGDSRSAGISGPEVTVLRNLGLNIMANELYNVKGGDQEAFKAYKNDLLTTGKTTTNGSLRKGSGTKVLSTVHHLMRGRHIDTNFNQK</sequence>
<dbReference type="KEGG" id="vg:5176707"/>
<accession>Q2Z0Q6</accession>
<protein>
    <submittedName>
        <fullName evidence="1">Uncharacterized protein</fullName>
    </submittedName>
</protein>